<keyword evidence="1" id="KW-0812">Transmembrane</keyword>
<dbReference type="Proteomes" id="UP000706891">
    <property type="component" value="Unassembled WGS sequence"/>
</dbReference>
<sequence length="130" mass="14746">MKINIHLIRKYPVSCLFLATIWVLCFCTTPHTPLDNVAFIDKWTHIVMYLGTCLTIWIEYLRTHKKLNSGRLFVWAWLAPVLMSGLIEILQATCTGGRRSGDWLDFAANTVGVTLAAVIGILAARYRARH</sequence>
<accession>A0A939B714</accession>
<comment type="caution">
    <text evidence="3">The sequence shown here is derived from an EMBL/GenBank/DDBJ whole genome shotgun (WGS) entry which is preliminary data.</text>
</comment>
<evidence type="ECO:0000259" key="2">
    <source>
        <dbReference type="Pfam" id="PF04892"/>
    </source>
</evidence>
<evidence type="ECO:0000313" key="3">
    <source>
        <dbReference type="EMBL" id="MBM6674799.1"/>
    </source>
</evidence>
<evidence type="ECO:0000313" key="4">
    <source>
        <dbReference type="Proteomes" id="UP000706891"/>
    </source>
</evidence>
<evidence type="ECO:0000256" key="1">
    <source>
        <dbReference type="SAM" id="Phobius"/>
    </source>
</evidence>
<dbReference type="PANTHER" id="PTHR28008:SF1">
    <property type="entry name" value="DOMAIN PROTEIN, PUTATIVE (AFU_ORTHOLOGUE AFUA_3G10980)-RELATED"/>
    <property type="match status" value="1"/>
</dbReference>
<reference evidence="3" key="1">
    <citation type="submission" date="2020-08" db="EMBL/GenBank/DDBJ databases">
        <authorList>
            <person name="Cejkova D."/>
            <person name="Kubasova T."/>
            <person name="Jahodarova E."/>
            <person name="Rychlik I."/>
        </authorList>
    </citation>
    <scope>NUCLEOTIDE SEQUENCE</scope>
    <source>
        <strain evidence="3">An824</strain>
    </source>
</reference>
<gene>
    <name evidence="3" type="primary">vanZ</name>
    <name evidence="3" type="ORF">H6A34_13075</name>
</gene>
<dbReference type="EMBL" id="JACJJG010000130">
    <property type="protein sequence ID" value="MBM6674799.1"/>
    <property type="molecule type" value="Genomic_DNA"/>
</dbReference>
<keyword evidence="4" id="KW-1185">Reference proteome</keyword>
<dbReference type="PANTHER" id="PTHR28008">
    <property type="entry name" value="DOMAIN PROTEIN, PUTATIVE (AFU_ORTHOLOGUE AFUA_3G10980)-RELATED"/>
    <property type="match status" value="1"/>
</dbReference>
<dbReference type="AlphaFoldDB" id="A0A939B714"/>
<protein>
    <submittedName>
        <fullName evidence="3">VanZ family protein</fullName>
    </submittedName>
</protein>
<keyword evidence="1" id="KW-0472">Membrane</keyword>
<feature type="domain" description="VanZ-like" evidence="2">
    <location>
        <begin position="40"/>
        <end position="122"/>
    </location>
</feature>
<dbReference type="InterPro" id="IPR006976">
    <property type="entry name" value="VanZ-like"/>
</dbReference>
<proteinExistence type="predicted"/>
<dbReference type="NCBIfam" id="NF037970">
    <property type="entry name" value="vanZ_1"/>
    <property type="match status" value="1"/>
</dbReference>
<reference evidence="3" key="2">
    <citation type="journal article" date="2021" name="Sci. Rep.">
        <title>The distribution of antibiotic resistance genes in chicken gut microbiota commensals.</title>
        <authorList>
            <person name="Juricova H."/>
            <person name="Matiasovicova J."/>
            <person name="Kubasova T."/>
            <person name="Cejkova D."/>
            <person name="Rychlik I."/>
        </authorList>
    </citation>
    <scope>NUCLEOTIDE SEQUENCE</scope>
    <source>
        <strain evidence="3">An824</strain>
    </source>
</reference>
<dbReference type="Pfam" id="PF04892">
    <property type="entry name" value="VanZ"/>
    <property type="match status" value="1"/>
</dbReference>
<name>A0A939B714_9BACT</name>
<dbReference type="RefSeq" id="WP_205105877.1">
    <property type="nucleotide sequence ID" value="NZ_JACJJG010000130.1"/>
</dbReference>
<organism evidence="3 4">
    <name type="scientific">Marseilla massiliensis</name>
    <dbReference type="NCBI Taxonomy" id="1841864"/>
    <lineage>
        <taxon>Bacteria</taxon>
        <taxon>Pseudomonadati</taxon>
        <taxon>Bacteroidota</taxon>
        <taxon>Bacteroidia</taxon>
        <taxon>Bacteroidales</taxon>
        <taxon>Prevotellaceae</taxon>
        <taxon>Marseilla</taxon>
    </lineage>
</organism>
<keyword evidence="1" id="KW-1133">Transmembrane helix</keyword>
<feature type="transmembrane region" description="Helical" evidence="1">
    <location>
        <begin position="43"/>
        <end position="60"/>
    </location>
</feature>
<feature type="transmembrane region" description="Helical" evidence="1">
    <location>
        <begin position="72"/>
        <end position="91"/>
    </location>
</feature>
<feature type="transmembrane region" description="Helical" evidence="1">
    <location>
        <begin position="103"/>
        <end position="124"/>
    </location>
</feature>